<feature type="chain" id="PRO_5047017742" evidence="1">
    <location>
        <begin position="29"/>
        <end position="162"/>
    </location>
</feature>
<protein>
    <submittedName>
        <fullName evidence="3">EF-hand domain-containing protein</fullName>
    </submittedName>
</protein>
<proteinExistence type="predicted"/>
<dbReference type="InterPro" id="IPR002048">
    <property type="entry name" value="EF_hand_dom"/>
</dbReference>
<evidence type="ECO:0000313" key="4">
    <source>
        <dbReference type="Proteomes" id="UP001162802"/>
    </source>
</evidence>
<feature type="domain" description="EF-hand" evidence="2">
    <location>
        <begin position="140"/>
        <end position="162"/>
    </location>
</feature>
<dbReference type="Pfam" id="PF13202">
    <property type="entry name" value="EF-hand_5"/>
    <property type="match status" value="3"/>
</dbReference>
<dbReference type="PROSITE" id="PS00018">
    <property type="entry name" value="EF_HAND_1"/>
    <property type="match status" value="2"/>
</dbReference>
<feature type="signal peptide" evidence="1">
    <location>
        <begin position="1"/>
        <end position="28"/>
    </location>
</feature>
<dbReference type="InterPro" id="IPR018247">
    <property type="entry name" value="EF_Hand_1_Ca_BS"/>
</dbReference>
<evidence type="ECO:0000259" key="2">
    <source>
        <dbReference type="PROSITE" id="PS50222"/>
    </source>
</evidence>
<evidence type="ECO:0000313" key="3">
    <source>
        <dbReference type="EMBL" id="MCJ1959097.1"/>
    </source>
</evidence>
<name>A0ABT0A7D3_9SPHN</name>
<keyword evidence="1" id="KW-0732">Signal</keyword>
<dbReference type="EMBL" id="JALHAT010000001">
    <property type="protein sequence ID" value="MCJ1959097.1"/>
    <property type="molecule type" value="Genomic_DNA"/>
</dbReference>
<dbReference type="Gene3D" id="1.10.238.10">
    <property type="entry name" value="EF-hand"/>
    <property type="match status" value="2"/>
</dbReference>
<accession>A0ABT0A7D3</accession>
<reference evidence="3" key="1">
    <citation type="submission" date="2022-03" db="EMBL/GenBank/DDBJ databases">
        <title>Identification of a novel bacterium isolated from mangrove sediments.</title>
        <authorList>
            <person name="Pan X."/>
        </authorList>
    </citation>
    <scope>NUCLEOTIDE SEQUENCE</scope>
    <source>
        <strain evidence="3">B2637</strain>
    </source>
</reference>
<dbReference type="RefSeq" id="WP_243796210.1">
    <property type="nucleotide sequence ID" value="NZ_JALHAT010000001.1"/>
</dbReference>
<organism evidence="3 4">
    <name type="scientific">Novosphingobium mangrovi</name>
    <name type="common">ex Hu et al. 2023</name>
    <dbReference type="NCBI Taxonomy" id="2930094"/>
    <lineage>
        <taxon>Bacteria</taxon>
        <taxon>Pseudomonadati</taxon>
        <taxon>Pseudomonadota</taxon>
        <taxon>Alphaproteobacteria</taxon>
        <taxon>Sphingomonadales</taxon>
        <taxon>Sphingomonadaceae</taxon>
        <taxon>Novosphingobium</taxon>
    </lineage>
</organism>
<dbReference type="InterPro" id="IPR011992">
    <property type="entry name" value="EF-hand-dom_pair"/>
</dbReference>
<keyword evidence="4" id="KW-1185">Reference proteome</keyword>
<evidence type="ECO:0000256" key="1">
    <source>
        <dbReference type="SAM" id="SignalP"/>
    </source>
</evidence>
<dbReference type="SUPFAM" id="SSF47473">
    <property type="entry name" value="EF-hand"/>
    <property type="match status" value="1"/>
</dbReference>
<comment type="caution">
    <text evidence="3">The sequence shown here is derived from an EMBL/GenBank/DDBJ whole genome shotgun (WGS) entry which is preliminary data.</text>
</comment>
<gene>
    <name evidence="3" type="ORF">MTR65_00180</name>
</gene>
<sequence>MTTKTTKAALAALTTLTSLAALSAPALAQNGESAATGTRATASGHSKTSFLETYDTNGDGKVSVAEFTAGREAKYKSFDLDGDGQVSEAEYVEEYRARLDAELARRRSLQIRQTYVRYGVLDTDHDQNMSLAEFHESGSRMFKRLDTNGDGVIDEKDTSDHY</sequence>
<dbReference type="PROSITE" id="PS50222">
    <property type="entry name" value="EF_HAND_2"/>
    <property type="match status" value="1"/>
</dbReference>
<dbReference type="Proteomes" id="UP001162802">
    <property type="component" value="Unassembled WGS sequence"/>
</dbReference>